<dbReference type="PROSITE" id="PS50110">
    <property type="entry name" value="RESPONSE_REGULATORY"/>
    <property type="match status" value="1"/>
</dbReference>
<protein>
    <recommendedName>
        <fullName evidence="3">histidine kinase</fullName>
        <ecNumber evidence="3">2.7.13.3</ecNumber>
    </recommendedName>
</protein>
<comment type="subcellular location">
    <subcellularLocation>
        <location evidence="2">Cell membrane</location>
    </subcellularLocation>
</comment>
<evidence type="ECO:0000256" key="6">
    <source>
        <dbReference type="ARBA" id="ARBA00022692"/>
    </source>
</evidence>
<dbReference type="GO" id="GO:0005524">
    <property type="term" value="F:ATP binding"/>
    <property type="evidence" value="ECO:0007669"/>
    <property type="project" value="UniProtKB-KW"/>
</dbReference>
<accession>A0ABT6ZMY0</accession>
<comment type="caution">
    <text evidence="15">The sequence shown here is derived from an EMBL/GenBank/DDBJ whole genome shotgun (WGS) entry which is preliminary data.</text>
</comment>
<dbReference type="PANTHER" id="PTHR45339:SF1">
    <property type="entry name" value="HYBRID SIGNAL TRANSDUCTION HISTIDINE KINASE J"/>
    <property type="match status" value="1"/>
</dbReference>
<dbReference type="Gene3D" id="1.10.287.130">
    <property type="match status" value="1"/>
</dbReference>
<feature type="region of interest" description="Disordered" evidence="11">
    <location>
        <begin position="17"/>
        <end position="88"/>
    </location>
</feature>
<feature type="modified residue" description="4-aspartylphosphate" evidence="10">
    <location>
        <position position="793"/>
    </location>
</feature>
<dbReference type="Gene3D" id="3.40.50.2300">
    <property type="match status" value="1"/>
</dbReference>
<dbReference type="CDD" id="cd17546">
    <property type="entry name" value="REC_hyHK_CKI1_RcsC-like"/>
    <property type="match status" value="1"/>
</dbReference>
<name>A0ABT6ZMY0_9ACTN</name>
<comment type="catalytic activity">
    <reaction evidence="1">
        <text>ATP + protein L-histidine = ADP + protein N-phospho-L-histidine.</text>
        <dbReference type="EC" id="2.7.13.3"/>
    </reaction>
</comment>
<evidence type="ECO:0000259" key="12">
    <source>
        <dbReference type="PROSITE" id="PS50109"/>
    </source>
</evidence>
<evidence type="ECO:0000256" key="1">
    <source>
        <dbReference type="ARBA" id="ARBA00000085"/>
    </source>
</evidence>
<dbReference type="InterPro" id="IPR005467">
    <property type="entry name" value="His_kinase_dom"/>
</dbReference>
<keyword evidence="5" id="KW-0808">Transferase</keyword>
<dbReference type="PANTHER" id="PTHR45339">
    <property type="entry name" value="HYBRID SIGNAL TRANSDUCTION HISTIDINE KINASE J"/>
    <property type="match status" value="1"/>
</dbReference>
<dbReference type="SUPFAM" id="SSF55781">
    <property type="entry name" value="GAF domain-like"/>
    <property type="match status" value="1"/>
</dbReference>
<dbReference type="SMART" id="SM00065">
    <property type="entry name" value="GAF"/>
    <property type="match status" value="1"/>
</dbReference>
<dbReference type="InterPro" id="IPR003661">
    <property type="entry name" value="HisK_dim/P_dom"/>
</dbReference>
<gene>
    <name evidence="15" type="ORF">NMN56_000305</name>
</gene>
<dbReference type="SMART" id="SM00387">
    <property type="entry name" value="HATPase_c"/>
    <property type="match status" value="1"/>
</dbReference>
<evidence type="ECO:0000259" key="14">
    <source>
        <dbReference type="PROSITE" id="PS50885"/>
    </source>
</evidence>
<evidence type="ECO:0000256" key="7">
    <source>
        <dbReference type="ARBA" id="ARBA00022777"/>
    </source>
</evidence>
<evidence type="ECO:0000256" key="5">
    <source>
        <dbReference type="ARBA" id="ARBA00022679"/>
    </source>
</evidence>
<keyword evidence="15" id="KW-0067">ATP-binding</keyword>
<dbReference type="SMART" id="SM00304">
    <property type="entry name" value="HAMP"/>
    <property type="match status" value="1"/>
</dbReference>
<keyword evidence="8" id="KW-1133">Transmembrane helix</keyword>
<organism evidence="15 16">
    <name type="scientific">Streptomyces iconiensis</name>
    <dbReference type="NCBI Taxonomy" id="1384038"/>
    <lineage>
        <taxon>Bacteria</taxon>
        <taxon>Bacillati</taxon>
        <taxon>Actinomycetota</taxon>
        <taxon>Actinomycetes</taxon>
        <taxon>Kitasatosporales</taxon>
        <taxon>Streptomycetaceae</taxon>
        <taxon>Streptomyces</taxon>
    </lineage>
</organism>
<dbReference type="EMBL" id="JANCPR020000001">
    <property type="protein sequence ID" value="MDJ1130413.1"/>
    <property type="molecule type" value="Genomic_DNA"/>
</dbReference>
<feature type="domain" description="Response regulatory" evidence="13">
    <location>
        <begin position="744"/>
        <end position="860"/>
    </location>
</feature>
<dbReference type="Gene3D" id="3.30.565.10">
    <property type="entry name" value="Histidine kinase-like ATPase, C-terminal domain"/>
    <property type="match status" value="1"/>
</dbReference>
<dbReference type="InterPro" id="IPR003594">
    <property type="entry name" value="HATPase_dom"/>
</dbReference>
<dbReference type="PROSITE" id="PS50109">
    <property type="entry name" value="HIS_KIN"/>
    <property type="match status" value="1"/>
</dbReference>
<evidence type="ECO:0000256" key="2">
    <source>
        <dbReference type="ARBA" id="ARBA00004236"/>
    </source>
</evidence>
<dbReference type="Pfam" id="PF00072">
    <property type="entry name" value="Response_reg"/>
    <property type="match status" value="1"/>
</dbReference>
<evidence type="ECO:0000256" key="10">
    <source>
        <dbReference type="PROSITE-ProRule" id="PRU00169"/>
    </source>
</evidence>
<dbReference type="SMART" id="SM00388">
    <property type="entry name" value="HisKA"/>
    <property type="match status" value="1"/>
</dbReference>
<evidence type="ECO:0000313" key="15">
    <source>
        <dbReference type="EMBL" id="MDJ1130413.1"/>
    </source>
</evidence>
<dbReference type="InterPro" id="IPR036097">
    <property type="entry name" value="HisK_dim/P_sf"/>
</dbReference>
<keyword evidence="7" id="KW-0418">Kinase</keyword>
<evidence type="ECO:0000313" key="16">
    <source>
        <dbReference type="Proteomes" id="UP001214441"/>
    </source>
</evidence>
<dbReference type="Gene3D" id="1.20.120.1530">
    <property type="match status" value="1"/>
</dbReference>
<dbReference type="InterPro" id="IPR001789">
    <property type="entry name" value="Sig_transdc_resp-reg_receiver"/>
</dbReference>
<dbReference type="CDD" id="cd00082">
    <property type="entry name" value="HisKA"/>
    <property type="match status" value="1"/>
</dbReference>
<dbReference type="InterPro" id="IPR003660">
    <property type="entry name" value="HAMP_dom"/>
</dbReference>
<evidence type="ECO:0000256" key="11">
    <source>
        <dbReference type="SAM" id="MobiDB-lite"/>
    </source>
</evidence>
<dbReference type="Gene3D" id="3.30.450.40">
    <property type="match status" value="1"/>
</dbReference>
<keyword evidence="15" id="KW-0547">Nucleotide-binding</keyword>
<feature type="domain" description="Histidine kinase" evidence="12">
    <location>
        <begin position="463"/>
        <end position="686"/>
    </location>
</feature>
<dbReference type="InterPro" id="IPR029016">
    <property type="entry name" value="GAF-like_dom_sf"/>
</dbReference>
<dbReference type="EC" id="2.7.13.3" evidence="3"/>
<feature type="compositionally biased region" description="Low complexity" evidence="11">
    <location>
        <begin position="50"/>
        <end position="84"/>
    </location>
</feature>
<dbReference type="Proteomes" id="UP001214441">
    <property type="component" value="Unassembled WGS sequence"/>
</dbReference>
<dbReference type="Pfam" id="PF13185">
    <property type="entry name" value="GAF_2"/>
    <property type="match status" value="1"/>
</dbReference>
<dbReference type="InterPro" id="IPR003018">
    <property type="entry name" value="GAF"/>
</dbReference>
<evidence type="ECO:0000256" key="3">
    <source>
        <dbReference type="ARBA" id="ARBA00012438"/>
    </source>
</evidence>
<feature type="domain" description="HAMP" evidence="14">
    <location>
        <begin position="154"/>
        <end position="211"/>
    </location>
</feature>
<dbReference type="PRINTS" id="PR00344">
    <property type="entry name" value="BCTRLSENSOR"/>
</dbReference>
<dbReference type="InterPro" id="IPR036890">
    <property type="entry name" value="HATPase_C_sf"/>
</dbReference>
<evidence type="ECO:0000259" key="13">
    <source>
        <dbReference type="PROSITE" id="PS50110"/>
    </source>
</evidence>
<dbReference type="InterPro" id="IPR011006">
    <property type="entry name" value="CheY-like_superfamily"/>
</dbReference>
<keyword evidence="8" id="KW-0472">Membrane</keyword>
<keyword evidence="4 10" id="KW-0597">Phosphoprotein</keyword>
<dbReference type="SUPFAM" id="SSF55874">
    <property type="entry name" value="ATPase domain of HSP90 chaperone/DNA topoisomerase II/histidine kinase"/>
    <property type="match status" value="1"/>
</dbReference>
<dbReference type="PROSITE" id="PS50885">
    <property type="entry name" value="HAMP"/>
    <property type="match status" value="1"/>
</dbReference>
<dbReference type="InterPro" id="IPR004358">
    <property type="entry name" value="Sig_transdc_His_kin-like_C"/>
</dbReference>
<dbReference type="SUPFAM" id="SSF47384">
    <property type="entry name" value="Homodimeric domain of signal transducing histidine kinase"/>
    <property type="match status" value="1"/>
</dbReference>
<dbReference type="Pfam" id="PF18947">
    <property type="entry name" value="HAMP_2"/>
    <property type="match status" value="1"/>
</dbReference>
<sequence length="868" mass="91813">MVTTLWALCEGDFSARVPLLTGPPGAPDPEGGTLARSAAPHAEGRSPYSGAATEALAAARTPAEAPAPAGTPGLAGTPGPAEAPVLAGAPGSAEAPVLAEAVNRLAARVEHLGSELLRVQREVARHGRIDERVRASPGQGAWADTVAAANSLIDTLTYPVVEATRVLTAVADGDLSQRIEQDDGRRPLRGELRRLGRTVNRVTGQLALFTSEVTRAGAEEDSGAGDDGRPAPPHTSLSNLSGSWRDAAEAVNQMVSDLRETTRAKEWLESNLTRLAALMQGRRDIREVAELIMHELPPLVGAQYGALFLTGVPAYAQGVSPVTPSYDTSGLSYVAGFGTAALDSPASLTPGSPAQGLVAQVAAQKRRLLLTDVPPGYVPIASGLGAAPPACVVILPVLYEDQVLGVLELASFSPFSDIHLAFFDQFMHTMGVALHTIRANTELSEKAALLTASSEYKTQFLANMSHELRTPLNSLLVLAQLLADNESGNLSDEEVRFAQTIHRSGTDLLQLINDVLDLSTVEAGRMAVRPQRLALLKLLTYVHDTFRPLASDRGIGFTVHVADATPRELFTDERRVQQVLRNLLSNAFKFTAEGRIELRVAPVAEDGRTAVDFTVSDTGTGIAPDRLSRIFEAFQQGDGSTHRTFGGTGLGLSISQEIASLLGGRIRVESTEGQGSHFTLTLPVGLGEGQGRAVESVAGGHTGAGARHQPLKDLTETPADRAAPPPSLAPWQRGRAAEVLPGVRVLIVDDDIRNVFALTHVLGRVGMSVRYAENGCEGLTKLAEEGADLVLMDIMMPELDGYETLRRLRRDPRLAGLPVVALTAQAMPGDDQQSLASGASAYVPKPVDIDLLLSTVLALLDPQPSARQ</sequence>
<dbReference type="CDD" id="cd16922">
    <property type="entry name" value="HATPase_EvgS-ArcB-TorS-like"/>
    <property type="match status" value="1"/>
</dbReference>
<evidence type="ECO:0000256" key="8">
    <source>
        <dbReference type="ARBA" id="ARBA00022989"/>
    </source>
</evidence>
<keyword evidence="6" id="KW-0812">Transmembrane</keyword>
<dbReference type="Pfam" id="PF00512">
    <property type="entry name" value="HisKA"/>
    <property type="match status" value="1"/>
</dbReference>
<proteinExistence type="predicted"/>
<dbReference type="SMART" id="SM00448">
    <property type="entry name" value="REC"/>
    <property type="match status" value="1"/>
</dbReference>
<evidence type="ECO:0000256" key="9">
    <source>
        <dbReference type="ARBA" id="ARBA00023012"/>
    </source>
</evidence>
<reference evidence="15 16" key="1">
    <citation type="submission" date="2023-05" db="EMBL/GenBank/DDBJ databases">
        <title>Streptantibioticus silvisoli sp. nov., acidotolerant actinomycetes 1 from pine litter.</title>
        <authorList>
            <person name="Swiecimska M."/>
            <person name="Golinska P."/>
            <person name="Sangal V."/>
            <person name="Wachnowicz B."/>
            <person name="Goodfellow M."/>
        </authorList>
    </citation>
    <scope>NUCLEOTIDE SEQUENCE [LARGE SCALE GENOMIC DNA]</scope>
    <source>
        <strain evidence="15 16">DSM 42109</strain>
    </source>
</reference>
<evidence type="ECO:0000256" key="4">
    <source>
        <dbReference type="ARBA" id="ARBA00022553"/>
    </source>
</evidence>
<keyword evidence="9" id="KW-0902">Two-component regulatory system</keyword>
<dbReference type="Pfam" id="PF02518">
    <property type="entry name" value="HATPase_c"/>
    <property type="match status" value="1"/>
</dbReference>
<keyword evidence="16" id="KW-1185">Reference proteome</keyword>
<feature type="region of interest" description="Disordered" evidence="11">
    <location>
        <begin position="213"/>
        <end position="242"/>
    </location>
</feature>
<dbReference type="CDD" id="cd06225">
    <property type="entry name" value="HAMP"/>
    <property type="match status" value="1"/>
</dbReference>
<dbReference type="SUPFAM" id="SSF52172">
    <property type="entry name" value="CheY-like"/>
    <property type="match status" value="1"/>
</dbReference>